<dbReference type="PATRIC" id="fig|1140003.3.peg.2095"/>
<dbReference type="InterPro" id="IPR027417">
    <property type="entry name" value="P-loop_NTPase"/>
</dbReference>
<comment type="caution">
    <text evidence="3">The sequence shown here is derived from an EMBL/GenBank/DDBJ whole genome shotgun (WGS) entry which is preliminary data.</text>
</comment>
<dbReference type="RefSeq" id="WP_016186599.1">
    <property type="nucleotide sequence ID" value="NZ_ASWO01000004.1"/>
</dbReference>
<proteinExistence type="predicted"/>
<evidence type="ECO:0000259" key="2">
    <source>
        <dbReference type="PROSITE" id="PS50901"/>
    </source>
</evidence>
<dbReference type="Proteomes" id="UP000015961">
    <property type="component" value="Unassembled WGS sequence"/>
</dbReference>
<dbReference type="eggNOG" id="COG1674">
    <property type="taxonomic scope" value="Bacteria"/>
</dbReference>
<evidence type="ECO:0000313" key="3">
    <source>
        <dbReference type="EMBL" id="EOT84258.1"/>
    </source>
</evidence>
<dbReference type="EMBL" id="ASWO01000004">
    <property type="protein sequence ID" value="EOT84258.1"/>
    <property type="molecule type" value="Genomic_DNA"/>
</dbReference>
<dbReference type="OrthoDB" id="9807790at2"/>
<dbReference type="Gene3D" id="3.40.50.300">
    <property type="entry name" value="P-loop containing nucleotide triphosphate hydrolases"/>
    <property type="match status" value="1"/>
</dbReference>
<accession>S0P639</accession>
<dbReference type="GO" id="GO:0003677">
    <property type="term" value="F:DNA binding"/>
    <property type="evidence" value="ECO:0007669"/>
    <property type="project" value="InterPro"/>
</dbReference>
<dbReference type="InterPro" id="IPR002543">
    <property type="entry name" value="FtsK_dom"/>
</dbReference>
<gene>
    <name evidence="3" type="ORF">I573_01159</name>
</gene>
<keyword evidence="1" id="KW-0547">Nucleotide-binding</keyword>
<dbReference type="SUPFAM" id="SSF52540">
    <property type="entry name" value="P-loop containing nucleoside triphosphate hydrolases"/>
    <property type="match status" value="1"/>
</dbReference>
<keyword evidence="4" id="KW-1185">Reference proteome</keyword>
<dbReference type="PROSITE" id="PS50901">
    <property type="entry name" value="FTSK"/>
    <property type="match status" value="1"/>
</dbReference>
<feature type="binding site" evidence="1">
    <location>
        <begin position="28"/>
        <end position="35"/>
    </location>
    <ligand>
        <name>ATP</name>
        <dbReference type="ChEBI" id="CHEBI:30616"/>
    </ligand>
</feature>
<reference evidence="3 4" key="1">
    <citation type="submission" date="2013-03" db="EMBL/GenBank/DDBJ databases">
        <title>The Genome Sequence of Enterococcus sulfureus ATCC_49903 (PacBio/Illumina hybrid assembly).</title>
        <authorList>
            <consortium name="The Broad Institute Genomics Platform"/>
            <consortium name="The Broad Institute Genome Sequencing Center for Infectious Disease"/>
            <person name="Earl A."/>
            <person name="Russ C."/>
            <person name="Gilmore M."/>
            <person name="Surin D."/>
            <person name="Walker B."/>
            <person name="Young S."/>
            <person name="Zeng Q."/>
            <person name="Gargeya S."/>
            <person name="Fitzgerald M."/>
            <person name="Haas B."/>
            <person name="Abouelleil A."/>
            <person name="Allen A.W."/>
            <person name="Alvarado L."/>
            <person name="Arachchi H.M."/>
            <person name="Berlin A.M."/>
            <person name="Chapman S.B."/>
            <person name="Gainer-Dewar J."/>
            <person name="Goldberg J."/>
            <person name="Griggs A."/>
            <person name="Gujja S."/>
            <person name="Hansen M."/>
            <person name="Howarth C."/>
            <person name="Imamovic A."/>
            <person name="Ireland A."/>
            <person name="Larimer J."/>
            <person name="McCowan C."/>
            <person name="Murphy C."/>
            <person name="Pearson M."/>
            <person name="Poon T.W."/>
            <person name="Priest M."/>
            <person name="Roberts A."/>
            <person name="Saif S."/>
            <person name="Shea T."/>
            <person name="Sisk P."/>
            <person name="Sykes S."/>
            <person name="Wortman J."/>
            <person name="Nusbaum C."/>
            <person name="Birren B."/>
        </authorList>
    </citation>
    <scope>NUCLEOTIDE SEQUENCE [LARGE SCALE GENOMIC DNA]</scope>
    <source>
        <strain evidence="3 4">ATCC 49903</strain>
    </source>
</reference>
<feature type="domain" description="FtsK" evidence="2">
    <location>
        <begin position="10"/>
        <end position="193"/>
    </location>
</feature>
<evidence type="ECO:0000313" key="4">
    <source>
        <dbReference type="Proteomes" id="UP000015961"/>
    </source>
</evidence>
<dbReference type="GO" id="GO:0005524">
    <property type="term" value="F:ATP binding"/>
    <property type="evidence" value="ECO:0007669"/>
    <property type="project" value="UniProtKB-UniRule"/>
</dbReference>
<sequence length="257" mass="28600">MTNYKPIPIYDSLEWDLTTEACHTLLLAPSGAGKTIFLSYLSAMLLKRGHELYIIDAKNSSFGATFRSTGIYTASSAEEILCLLTSLVEQMEHDYETLYSTDQVGLDTNFSDLNLPAHVLIFDEVLSALESGDKKQKAEMERLLKLLALKGRLAGYVIVLTSQRLLATDLPKAVTEQCQTRYVMGSNISEELFHIGTGAYKKDLASSYLGDVGKGYAVTPKLGLSYFEAPYMKYKSNDFRQLIYLFQRSGMSDGKSD</sequence>
<dbReference type="AlphaFoldDB" id="S0P639"/>
<dbReference type="STRING" id="1140003.OMY_02183"/>
<keyword evidence="1" id="KW-0067">ATP-binding</keyword>
<protein>
    <recommendedName>
        <fullName evidence="2">FtsK domain-containing protein</fullName>
    </recommendedName>
</protein>
<evidence type="ECO:0000256" key="1">
    <source>
        <dbReference type="PROSITE-ProRule" id="PRU00289"/>
    </source>
</evidence>
<name>S0P639_9ENTE</name>
<organism evidence="3 4">
    <name type="scientific">Enterococcus sulfureus ATCC 49903</name>
    <dbReference type="NCBI Taxonomy" id="1140003"/>
    <lineage>
        <taxon>Bacteria</taxon>
        <taxon>Bacillati</taxon>
        <taxon>Bacillota</taxon>
        <taxon>Bacilli</taxon>
        <taxon>Lactobacillales</taxon>
        <taxon>Enterococcaceae</taxon>
        <taxon>Enterococcus</taxon>
    </lineage>
</organism>